<comment type="caution">
    <text evidence="2">The sequence shown here is derived from an EMBL/GenBank/DDBJ whole genome shotgun (WGS) entry which is preliminary data.</text>
</comment>
<evidence type="ECO:0000313" key="2">
    <source>
        <dbReference type="EMBL" id="GJT97956.1"/>
    </source>
</evidence>
<accession>A0ABQ5ICU3</accession>
<keyword evidence="3" id="KW-1185">Reference proteome</keyword>
<dbReference type="EMBL" id="BQNB010020630">
    <property type="protein sequence ID" value="GJT97956.1"/>
    <property type="molecule type" value="Genomic_DNA"/>
</dbReference>
<dbReference type="PANTHER" id="PTHR31099:SF41">
    <property type="entry name" value="TRANSPOSASE (PUTATIVE), GYPSY TYPE-RELATED"/>
    <property type="match status" value="1"/>
</dbReference>
<dbReference type="PANTHER" id="PTHR31099">
    <property type="entry name" value="OS06G0165300 PROTEIN"/>
    <property type="match status" value="1"/>
</dbReference>
<sequence>MIITIQIPHILHFEGKLFDSRGCLLLVHRDDFGSSKFTIYEMMKGSSIWSVRYHVDTDDFMTPLPDGWSIWSTVWSIVLGEREDGSFWCLNLFWKRLWKYDTISMKSVGNPGFHSAPLAMLICEPKQVDHKVYEFNPVICKVSVVLLSILQLYGIAWLGILAETDLHCWNRCSWNIEGRYSGISSLCRNITEFSLSSRGICGAEEVHPQLPSPDATMHERPAGKVGLYTRFFDYANYRIPFSTFFVSVLTYFRIPFSQLSVFRSANVSHLKSCAAFNLDSVKNWNDHFFWVDEFVVPANARFSWFLGFNIVKDRAPAPSEYNAEHVNTLIAQASPFLRFLEEFFCRVGISRNYLLNKNTYPRFEYENEEEMDLNAFIRTADPRKVRIAKRARAENESPIVTVAKHHTVTLRLTSVVRSSGELSASVEREFVRDASVGDGRDQGFDSVGGQDNVEPTMPVTEHVEIEIPGPKRSKKKRVTHGSEKMPAASHPPKRLRADYGTTGGSATGASPLEEGGDRTDFVTGPSLRTVGPSARFVVLYDSSHHSGAKSADPEVDSLVRSVAPVMTEATTVATVATTVAIPADEGQAVVLLPGVSMRRRL</sequence>
<proteinExistence type="predicted"/>
<evidence type="ECO:0000313" key="3">
    <source>
        <dbReference type="Proteomes" id="UP001151760"/>
    </source>
</evidence>
<dbReference type="Proteomes" id="UP001151760">
    <property type="component" value="Unassembled WGS sequence"/>
</dbReference>
<evidence type="ECO:0008006" key="4">
    <source>
        <dbReference type="Google" id="ProtNLM"/>
    </source>
</evidence>
<reference evidence="2" key="1">
    <citation type="journal article" date="2022" name="Int. J. Mol. Sci.">
        <title>Draft Genome of Tanacetum Coccineum: Genomic Comparison of Closely Related Tanacetum-Family Plants.</title>
        <authorList>
            <person name="Yamashiro T."/>
            <person name="Shiraishi A."/>
            <person name="Nakayama K."/>
            <person name="Satake H."/>
        </authorList>
    </citation>
    <scope>NUCLEOTIDE SEQUENCE</scope>
</reference>
<name>A0ABQ5ICU3_9ASTR</name>
<feature type="region of interest" description="Disordered" evidence="1">
    <location>
        <begin position="466"/>
        <end position="518"/>
    </location>
</feature>
<organism evidence="2 3">
    <name type="scientific">Tanacetum coccineum</name>
    <dbReference type="NCBI Taxonomy" id="301880"/>
    <lineage>
        <taxon>Eukaryota</taxon>
        <taxon>Viridiplantae</taxon>
        <taxon>Streptophyta</taxon>
        <taxon>Embryophyta</taxon>
        <taxon>Tracheophyta</taxon>
        <taxon>Spermatophyta</taxon>
        <taxon>Magnoliopsida</taxon>
        <taxon>eudicotyledons</taxon>
        <taxon>Gunneridae</taxon>
        <taxon>Pentapetalae</taxon>
        <taxon>asterids</taxon>
        <taxon>campanulids</taxon>
        <taxon>Asterales</taxon>
        <taxon>Asteraceae</taxon>
        <taxon>Asteroideae</taxon>
        <taxon>Anthemideae</taxon>
        <taxon>Anthemidinae</taxon>
        <taxon>Tanacetum</taxon>
    </lineage>
</organism>
<reference evidence="2" key="2">
    <citation type="submission" date="2022-01" db="EMBL/GenBank/DDBJ databases">
        <authorList>
            <person name="Yamashiro T."/>
            <person name="Shiraishi A."/>
            <person name="Satake H."/>
            <person name="Nakayama K."/>
        </authorList>
    </citation>
    <scope>NUCLEOTIDE SEQUENCE</scope>
</reference>
<protein>
    <recommendedName>
        <fullName evidence="4">Aminotransferase-like plant mobile domain-containing protein</fullName>
    </recommendedName>
</protein>
<evidence type="ECO:0000256" key="1">
    <source>
        <dbReference type="SAM" id="MobiDB-lite"/>
    </source>
</evidence>
<gene>
    <name evidence="2" type="ORF">Tco_1093474</name>
</gene>